<keyword evidence="2" id="KW-1185">Reference proteome</keyword>
<name>A0A7W9W8E1_ARMRO</name>
<accession>A0A7W9W8E1</accession>
<proteinExistence type="predicted"/>
<dbReference type="Proteomes" id="UP000520814">
    <property type="component" value="Unassembled WGS sequence"/>
</dbReference>
<dbReference type="EMBL" id="JACHGW010000007">
    <property type="protein sequence ID" value="MBB6053449.1"/>
    <property type="molecule type" value="Genomic_DNA"/>
</dbReference>
<organism evidence="1 2">
    <name type="scientific">Armatimonas rosea</name>
    <dbReference type="NCBI Taxonomy" id="685828"/>
    <lineage>
        <taxon>Bacteria</taxon>
        <taxon>Bacillati</taxon>
        <taxon>Armatimonadota</taxon>
        <taxon>Armatimonadia</taxon>
        <taxon>Armatimonadales</taxon>
        <taxon>Armatimonadaceae</taxon>
        <taxon>Armatimonas</taxon>
    </lineage>
</organism>
<dbReference type="AlphaFoldDB" id="A0A7W9W8E1"/>
<sequence>MEWTRTIAADGTWLCEHIDSQGNPAPASVLNIAALENVYHSPSNSRGELVCPGCGTLWRGWPKQRQVKFYIESPLGNVSPYQRAHRTDIDTLIAQVWKRFAGLQVTQYQYVWPADDDGIWWFRLPGITRQKDVQLETADGMLPFYVDQRKLTTMEEAVGRVCNLLKKIQATSQPHAGQSG</sequence>
<gene>
    <name evidence="1" type="ORF">HNQ39_005284</name>
</gene>
<reference evidence="1 2" key="1">
    <citation type="submission" date="2020-08" db="EMBL/GenBank/DDBJ databases">
        <title>Genomic Encyclopedia of Type Strains, Phase IV (KMG-IV): sequencing the most valuable type-strain genomes for metagenomic binning, comparative biology and taxonomic classification.</title>
        <authorList>
            <person name="Goeker M."/>
        </authorList>
    </citation>
    <scope>NUCLEOTIDE SEQUENCE [LARGE SCALE GENOMIC DNA]</scope>
    <source>
        <strain evidence="1 2">DSM 23562</strain>
    </source>
</reference>
<evidence type="ECO:0000313" key="2">
    <source>
        <dbReference type="Proteomes" id="UP000520814"/>
    </source>
</evidence>
<evidence type="ECO:0000313" key="1">
    <source>
        <dbReference type="EMBL" id="MBB6053449.1"/>
    </source>
</evidence>
<protein>
    <submittedName>
        <fullName evidence="1">Uncharacterized protein</fullName>
    </submittedName>
</protein>
<comment type="caution">
    <text evidence="1">The sequence shown here is derived from an EMBL/GenBank/DDBJ whole genome shotgun (WGS) entry which is preliminary data.</text>
</comment>